<dbReference type="Proteomes" id="UP000308652">
    <property type="component" value="Unassembled WGS sequence"/>
</dbReference>
<protein>
    <submittedName>
        <fullName evidence="2">Uncharacterized protein</fullName>
    </submittedName>
</protein>
<sequence>MDIEFNPSTGSSITAKLQEDLDSCLATLAKYRKELGDSLKQNAELRIEMLNMETAVSDEKRTRRKVEEEALALKTENEALQAKVAEYETKVKIEVKNSPNGKQIIPPPVPIAIPPEASAQSNSRRKRNLSVEFVDISRIKASPSPVRRKAQRLVPYVNVPRSSYPIKVEKQQAEGP</sequence>
<feature type="coiled-coil region" evidence="1">
    <location>
        <begin position="14"/>
        <end position="97"/>
    </location>
</feature>
<organism evidence="2 3">
    <name type="scientific">Crucibulum laeve</name>
    <dbReference type="NCBI Taxonomy" id="68775"/>
    <lineage>
        <taxon>Eukaryota</taxon>
        <taxon>Fungi</taxon>
        <taxon>Dikarya</taxon>
        <taxon>Basidiomycota</taxon>
        <taxon>Agaricomycotina</taxon>
        <taxon>Agaricomycetes</taxon>
        <taxon>Agaricomycetidae</taxon>
        <taxon>Agaricales</taxon>
        <taxon>Agaricineae</taxon>
        <taxon>Nidulariaceae</taxon>
        <taxon>Crucibulum</taxon>
    </lineage>
</organism>
<proteinExistence type="predicted"/>
<gene>
    <name evidence="2" type="ORF">BDQ12DRAFT_690180</name>
</gene>
<keyword evidence="3" id="KW-1185">Reference proteome</keyword>
<name>A0A5C3LNF0_9AGAR</name>
<evidence type="ECO:0000313" key="2">
    <source>
        <dbReference type="EMBL" id="TFK34127.1"/>
    </source>
</evidence>
<keyword evidence="1" id="KW-0175">Coiled coil</keyword>
<evidence type="ECO:0000256" key="1">
    <source>
        <dbReference type="SAM" id="Coils"/>
    </source>
</evidence>
<accession>A0A5C3LNF0</accession>
<evidence type="ECO:0000313" key="3">
    <source>
        <dbReference type="Proteomes" id="UP000308652"/>
    </source>
</evidence>
<dbReference type="AlphaFoldDB" id="A0A5C3LNF0"/>
<reference evidence="2 3" key="1">
    <citation type="journal article" date="2019" name="Nat. Ecol. Evol.">
        <title>Megaphylogeny resolves global patterns of mushroom evolution.</title>
        <authorList>
            <person name="Varga T."/>
            <person name="Krizsan K."/>
            <person name="Foldi C."/>
            <person name="Dima B."/>
            <person name="Sanchez-Garcia M."/>
            <person name="Sanchez-Ramirez S."/>
            <person name="Szollosi G.J."/>
            <person name="Szarkandi J.G."/>
            <person name="Papp V."/>
            <person name="Albert L."/>
            <person name="Andreopoulos W."/>
            <person name="Angelini C."/>
            <person name="Antonin V."/>
            <person name="Barry K.W."/>
            <person name="Bougher N.L."/>
            <person name="Buchanan P."/>
            <person name="Buyck B."/>
            <person name="Bense V."/>
            <person name="Catcheside P."/>
            <person name="Chovatia M."/>
            <person name="Cooper J."/>
            <person name="Damon W."/>
            <person name="Desjardin D."/>
            <person name="Finy P."/>
            <person name="Geml J."/>
            <person name="Haridas S."/>
            <person name="Hughes K."/>
            <person name="Justo A."/>
            <person name="Karasinski D."/>
            <person name="Kautmanova I."/>
            <person name="Kiss B."/>
            <person name="Kocsube S."/>
            <person name="Kotiranta H."/>
            <person name="LaButti K.M."/>
            <person name="Lechner B.E."/>
            <person name="Liimatainen K."/>
            <person name="Lipzen A."/>
            <person name="Lukacs Z."/>
            <person name="Mihaltcheva S."/>
            <person name="Morgado L.N."/>
            <person name="Niskanen T."/>
            <person name="Noordeloos M.E."/>
            <person name="Ohm R.A."/>
            <person name="Ortiz-Santana B."/>
            <person name="Ovrebo C."/>
            <person name="Racz N."/>
            <person name="Riley R."/>
            <person name="Savchenko A."/>
            <person name="Shiryaev A."/>
            <person name="Soop K."/>
            <person name="Spirin V."/>
            <person name="Szebenyi C."/>
            <person name="Tomsovsky M."/>
            <person name="Tulloss R.E."/>
            <person name="Uehling J."/>
            <person name="Grigoriev I.V."/>
            <person name="Vagvolgyi C."/>
            <person name="Papp T."/>
            <person name="Martin F.M."/>
            <person name="Miettinen O."/>
            <person name="Hibbett D.S."/>
            <person name="Nagy L.G."/>
        </authorList>
    </citation>
    <scope>NUCLEOTIDE SEQUENCE [LARGE SCALE GENOMIC DNA]</scope>
    <source>
        <strain evidence="2 3">CBS 166.37</strain>
    </source>
</reference>
<dbReference type="EMBL" id="ML213636">
    <property type="protein sequence ID" value="TFK34127.1"/>
    <property type="molecule type" value="Genomic_DNA"/>
</dbReference>